<evidence type="ECO:0000256" key="1">
    <source>
        <dbReference type="SAM" id="MobiDB-lite"/>
    </source>
</evidence>
<proteinExistence type="predicted"/>
<feature type="compositionally biased region" description="Polar residues" evidence="1">
    <location>
        <begin position="70"/>
        <end position="81"/>
    </location>
</feature>
<evidence type="ECO:0000313" key="2">
    <source>
        <dbReference type="EMBL" id="TET61976.1"/>
    </source>
</evidence>
<comment type="caution">
    <text evidence="2">The sequence shown here is derived from an EMBL/GenBank/DDBJ whole genome shotgun (WGS) entry which is preliminary data.</text>
</comment>
<evidence type="ECO:0000313" key="3">
    <source>
        <dbReference type="Proteomes" id="UP000319130"/>
    </source>
</evidence>
<gene>
    <name evidence="2" type="ORF">E3J48_05010</name>
</gene>
<sequence length="81" mass="9161">MPLYRFVCESCGQITKISRRMTEEKTSKRYTHCDDIKLIRVFLPVGMSVKETSSREGSACCGKDEPYNTPPCSDSGVSQKY</sequence>
<organism evidence="2 3">
    <name type="scientific">Aerophobetes bacterium</name>
    <dbReference type="NCBI Taxonomy" id="2030807"/>
    <lineage>
        <taxon>Bacteria</taxon>
        <taxon>Candidatus Aerophobota</taxon>
    </lineage>
</organism>
<dbReference type="Proteomes" id="UP000319130">
    <property type="component" value="Unassembled WGS sequence"/>
</dbReference>
<protein>
    <submittedName>
        <fullName evidence="2">Zinc ribbon domain-containing protein</fullName>
    </submittedName>
</protein>
<dbReference type="AlphaFoldDB" id="A0A523W4M2"/>
<name>A0A523W4M2_UNCAE</name>
<accession>A0A523W4M2</accession>
<dbReference type="EMBL" id="SOIZ01000216">
    <property type="protein sequence ID" value="TET61976.1"/>
    <property type="molecule type" value="Genomic_DNA"/>
</dbReference>
<feature type="region of interest" description="Disordered" evidence="1">
    <location>
        <begin position="54"/>
        <end position="81"/>
    </location>
</feature>
<reference evidence="2 3" key="1">
    <citation type="submission" date="2019-03" db="EMBL/GenBank/DDBJ databases">
        <title>Metabolic potential of uncultured bacteria and archaea associated with petroleum seepage in deep-sea sediments.</title>
        <authorList>
            <person name="Dong X."/>
            <person name="Hubert C."/>
        </authorList>
    </citation>
    <scope>NUCLEOTIDE SEQUENCE [LARGE SCALE GENOMIC DNA]</scope>
    <source>
        <strain evidence="2">E29_bin52</strain>
    </source>
</reference>